<dbReference type="Proteomes" id="UP000600101">
    <property type="component" value="Unassembled WGS sequence"/>
</dbReference>
<comment type="caution">
    <text evidence="1">The sequence shown here is derived from an EMBL/GenBank/DDBJ whole genome shotgun (WGS) entry which is preliminary data.</text>
</comment>
<dbReference type="AlphaFoldDB" id="A0A9X0R313"/>
<dbReference type="EMBL" id="JACOMF010000093">
    <property type="protein sequence ID" value="MBC4018921.1"/>
    <property type="molecule type" value="Genomic_DNA"/>
</dbReference>
<gene>
    <name evidence="1" type="ORF">H7965_27095</name>
</gene>
<name>A0A9X0R313_9PROT</name>
<organism evidence="1 2">
    <name type="scientific">Siccirubricoccus deserti</name>
    <dbReference type="NCBI Taxonomy" id="2013562"/>
    <lineage>
        <taxon>Bacteria</taxon>
        <taxon>Pseudomonadati</taxon>
        <taxon>Pseudomonadota</taxon>
        <taxon>Alphaproteobacteria</taxon>
        <taxon>Acetobacterales</taxon>
        <taxon>Roseomonadaceae</taxon>
        <taxon>Siccirubricoccus</taxon>
    </lineage>
</organism>
<protein>
    <submittedName>
        <fullName evidence="1">Uncharacterized protein</fullName>
    </submittedName>
</protein>
<accession>A0A9X0R313</accession>
<sequence length="320" mass="32423">MSATAILAALLRRLAPAPVVLDLGLPAAGIFPRLHVARCGVADAAALPAAERALLVGLRDPLRGLPPFGFDRAADAALLAGAPAAWGEEPGEGRDRLVWLPGPPPAALAPLWQDGAWALLRSGPPGSWPGPERGRIMLLAGSTAAVERFDLMLPIDRLAPVLEALHAAAQALVATGGRWQLGKRVVSARLASLTALLEAPAALPPPLVIPAAALLQDGPPGLEDGALPLAGVARRRLLLGGLPPGPVRITLRLRGVGSVAPVLFLGGLRQTASLLPDPDGTARLGAAVTLEGTAAQVLGLALPQGAAPPGLGLLGVEVAW</sequence>
<evidence type="ECO:0000313" key="2">
    <source>
        <dbReference type="Proteomes" id="UP000600101"/>
    </source>
</evidence>
<dbReference type="RefSeq" id="WP_186773661.1">
    <property type="nucleotide sequence ID" value="NZ_JACOMF010000093.1"/>
</dbReference>
<reference evidence="1" key="1">
    <citation type="submission" date="2020-08" db="EMBL/GenBank/DDBJ databases">
        <authorList>
            <person name="Hu Y."/>
            <person name="Nguyen S.V."/>
            <person name="Li F."/>
            <person name="Fanning S."/>
        </authorList>
    </citation>
    <scope>NUCLEOTIDE SEQUENCE</scope>
    <source>
        <strain evidence="1">SYSU D8009</strain>
    </source>
</reference>
<proteinExistence type="predicted"/>
<keyword evidence="2" id="KW-1185">Reference proteome</keyword>
<evidence type="ECO:0000313" key="1">
    <source>
        <dbReference type="EMBL" id="MBC4018921.1"/>
    </source>
</evidence>